<dbReference type="EMBL" id="QWFX01000005">
    <property type="protein sequence ID" value="RIJ33082.1"/>
    <property type="molecule type" value="Genomic_DNA"/>
</dbReference>
<proteinExistence type="inferred from homology"/>
<comment type="similarity">
    <text evidence="1">Belongs to the peptidase C1 family.</text>
</comment>
<dbReference type="PANTHER" id="PTHR12411">
    <property type="entry name" value="CYSTEINE PROTEASE FAMILY C1-RELATED"/>
    <property type="match status" value="1"/>
</dbReference>
<accession>A0A399RT89</accession>
<dbReference type="InterPro" id="IPR038765">
    <property type="entry name" value="Papain-like_cys_pep_sf"/>
</dbReference>
<dbReference type="SMART" id="SM00645">
    <property type="entry name" value="Pept_C1"/>
    <property type="match status" value="1"/>
</dbReference>
<dbReference type="InterPro" id="IPR025660">
    <property type="entry name" value="Pept_his_AS"/>
</dbReference>
<dbReference type="Pfam" id="PF00112">
    <property type="entry name" value="Peptidase_C1"/>
    <property type="match status" value="1"/>
</dbReference>
<evidence type="ECO:0000313" key="4">
    <source>
        <dbReference type="Proteomes" id="UP000266385"/>
    </source>
</evidence>
<dbReference type="Proteomes" id="UP000266385">
    <property type="component" value="Unassembled WGS sequence"/>
</dbReference>
<feature type="domain" description="Peptidase C1A papain C-terminal" evidence="2">
    <location>
        <begin position="77"/>
        <end position="288"/>
    </location>
</feature>
<dbReference type="RefSeq" id="WP_119375160.1">
    <property type="nucleotide sequence ID" value="NZ_QWFX01000005.1"/>
</dbReference>
<protein>
    <recommendedName>
        <fullName evidence="2">Peptidase C1A papain C-terminal domain-containing protein</fullName>
    </recommendedName>
</protein>
<dbReference type="GO" id="GO:0006508">
    <property type="term" value="P:proteolysis"/>
    <property type="evidence" value="ECO:0007669"/>
    <property type="project" value="InterPro"/>
</dbReference>
<name>A0A399RT89_9PROT</name>
<organism evidence="3 4">
    <name type="scientific">Henriciella mobilis</name>
    <dbReference type="NCBI Taxonomy" id="2305467"/>
    <lineage>
        <taxon>Bacteria</taxon>
        <taxon>Pseudomonadati</taxon>
        <taxon>Pseudomonadota</taxon>
        <taxon>Alphaproteobacteria</taxon>
        <taxon>Hyphomonadales</taxon>
        <taxon>Hyphomonadaceae</taxon>
        <taxon>Henriciella</taxon>
    </lineage>
</organism>
<comment type="caution">
    <text evidence="3">The sequence shown here is derived from an EMBL/GenBank/DDBJ whole genome shotgun (WGS) entry which is preliminary data.</text>
</comment>
<dbReference type="SUPFAM" id="SSF54001">
    <property type="entry name" value="Cysteine proteinases"/>
    <property type="match status" value="1"/>
</dbReference>
<dbReference type="GO" id="GO:0008234">
    <property type="term" value="F:cysteine-type peptidase activity"/>
    <property type="evidence" value="ECO:0007669"/>
    <property type="project" value="InterPro"/>
</dbReference>
<dbReference type="CDD" id="cd02619">
    <property type="entry name" value="Peptidase_C1"/>
    <property type="match status" value="1"/>
</dbReference>
<evidence type="ECO:0000256" key="1">
    <source>
        <dbReference type="ARBA" id="ARBA00008455"/>
    </source>
</evidence>
<dbReference type="Gene3D" id="3.90.70.10">
    <property type="entry name" value="Cysteine proteinases"/>
    <property type="match status" value="1"/>
</dbReference>
<dbReference type="InterPro" id="IPR000668">
    <property type="entry name" value="Peptidase_C1A_C"/>
</dbReference>
<keyword evidence="4" id="KW-1185">Reference proteome</keyword>
<dbReference type="OrthoDB" id="1491023at2"/>
<gene>
    <name evidence="3" type="ORF">D1223_04370</name>
</gene>
<dbReference type="InterPro" id="IPR013128">
    <property type="entry name" value="Peptidase_C1A"/>
</dbReference>
<sequence>MTDDKKTFGRPTHCWNCNSPLPVFTYQCGICQTDNTPIFTSGAGGSMADFTNYKLTGCIFDKTAPAAPELIASSMRLPRQVDLRIHCSPIEDQLTTSSCVGNAVVGALEFHQKKAGLPVTDMSRLFVYYNARALSGTQGQDSGTLIHHGMASMLAHGICEAALWPFDLQRVTQAPPKACYENAQKYEAVQYARTPRGESALKALAQGLPIVFGMFAPMNYYNHANETGVMPKPDQVPNNQPPAGHSMLIVGYDLDDNTWLVRNSWGVRFAENGYLRIPFETMDAWAPEEAFWTIGAIEQAEGFKLAGPSMNEAMKSVGIDPEEMTVGGSTLDKLRADLRGRLSSDLETAKRDFRDRLRGKK</sequence>
<dbReference type="AlphaFoldDB" id="A0A399RT89"/>
<evidence type="ECO:0000313" key="3">
    <source>
        <dbReference type="EMBL" id="RIJ33082.1"/>
    </source>
</evidence>
<evidence type="ECO:0000259" key="2">
    <source>
        <dbReference type="SMART" id="SM00645"/>
    </source>
</evidence>
<dbReference type="PROSITE" id="PS00639">
    <property type="entry name" value="THIOL_PROTEASE_HIS"/>
    <property type="match status" value="1"/>
</dbReference>
<reference evidence="3 4" key="1">
    <citation type="submission" date="2018-08" db="EMBL/GenBank/DDBJ databases">
        <title>Henriciella mobilis sp. nov., isolated from seawater.</title>
        <authorList>
            <person name="Cheng H."/>
            <person name="Wu Y.-H."/>
            <person name="Xu X.-W."/>
            <person name="Guo L.-L."/>
        </authorList>
    </citation>
    <scope>NUCLEOTIDE SEQUENCE [LARGE SCALE GENOMIC DNA]</scope>
    <source>
        <strain evidence="3 4">JN25</strain>
    </source>
</reference>